<keyword evidence="1" id="KW-0812">Transmembrane</keyword>
<comment type="caution">
    <text evidence="2">The sequence shown here is derived from an EMBL/GenBank/DDBJ whole genome shotgun (WGS) entry which is preliminary data.</text>
</comment>
<dbReference type="InterPro" id="IPR008620">
    <property type="entry name" value="FixH"/>
</dbReference>
<dbReference type="Pfam" id="PF05751">
    <property type="entry name" value="FixH"/>
    <property type="match status" value="1"/>
</dbReference>
<keyword evidence="3" id="KW-1185">Reference proteome</keyword>
<protein>
    <submittedName>
        <fullName evidence="2">Nitrogen fixation protein FixH</fullName>
    </submittedName>
</protein>
<dbReference type="EMBL" id="JACICY010000004">
    <property type="protein sequence ID" value="MBB3860777.1"/>
    <property type="molecule type" value="Genomic_DNA"/>
</dbReference>
<dbReference type="PIRSF" id="PIRSF011386">
    <property type="entry name" value="FixH"/>
    <property type="match status" value="1"/>
</dbReference>
<gene>
    <name evidence="2" type="ORF">GGQ88_002046</name>
</gene>
<dbReference type="Proteomes" id="UP000562395">
    <property type="component" value="Unassembled WGS sequence"/>
</dbReference>
<keyword evidence="1" id="KW-0472">Membrane</keyword>
<feature type="transmembrane region" description="Helical" evidence="1">
    <location>
        <begin position="21"/>
        <end position="43"/>
    </location>
</feature>
<reference evidence="2 3" key="1">
    <citation type="submission" date="2020-08" db="EMBL/GenBank/DDBJ databases">
        <title>Genomic Encyclopedia of Type Strains, Phase IV (KMG-IV): sequencing the most valuable type-strain genomes for metagenomic binning, comparative biology and taxonomic classification.</title>
        <authorList>
            <person name="Goeker M."/>
        </authorList>
    </citation>
    <scope>NUCLEOTIDE SEQUENCE [LARGE SCALE GENOMIC DNA]</scope>
    <source>
        <strain evidence="2 3">DSM 14552</strain>
    </source>
</reference>
<sequence length="160" mass="17221">MTQLSPVPTRPIRPLTGKHMALIFVAFFAVVIAVNVTMARLAIATFGGVVVENSYVASQQFNGWLKEASAEKSLGWKGIVTRDYAGRATLALSDHAGEPIASARVTAVAEHPLGQRPPVALVLHETAPGHYAAPLMAGRWRLKVQVQANGKTWRMIGDVQ</sequence>
<name>A0A7W6EVW5_9SPHN</name>
<evidence type="ECO:0000313" key="3">
    <source>
        <dbReference type="Proteomes" id="UP000562395"/>
    </source>
</evidence>
<dbReference type="AlphaFoldDB" id="A0A7W6EVW5"/>
<dbReference type="RefSeq" id="WP_343057162.1">
    <property type="nucleotide sequence ID" value="NZ_JACICY010000004.1"/>
</dbReference>
<accession>A0A7W6EVW5</accession>
<organism evidence="2 3">
    <name type="scientific">Novosphingobium hassiacum</name>
    <dbReference type="NCBI Taxonomy" id="173676"/>
    <lineage>
        <taxon>Bacteria</taxon>
        <taxon>Pseudomonadati</taxon>
        <taxon>Pseudomonadota</taxon>
        <taxon>Alphaproteobacteria</taxon>
        <taxon>Sphingomonadales</taxon>
        <taxon>Sphingomonadaceae</taxon>
        <taxon>Novosphingobium</taxon>
    </lineage>
</organism>
<dbReference type="InterPro" id="IPR018037">
    <property type="entry name" value="FixH_proteobacterial"/>
</dbReference>
<evidence type="ECO:0000313" key="2">
    <source>
        <dbReference type="EMBL" id="MBB3860777.1"/>
    </source>
</evidence>
<evidence type="ECO:0000256" key="1">
    <source>
        <dbReference type="SAM" id="Phobius"/>
    </source>
</evidence>
<proteinExistence type="predicted"/>
<keyword evidence="1" id="KW-1133">Transmembrane helix</keyword>